<evidence type="ECO:0000313" key="1">
    <source>
        <dbReference type="EMBL" id="EED96158.1"/>
    </source>
</evidence>
<reference evidence="1 2" key="1">
    <citation type="journal article" date="2004" name="Science">
        <title>The genome of the diatom Thalassiosira pseudonana: ecology, evolution, and metabolism.</title>
        <authorList>
            <person name="Armbrust E.V."/>
            <person name="Berges J.A."/>
            <person name="Bowler C."/>
            <person name="Green B.R."/>
            <person name="Martinez D."/>
            <person name="Putnam N.H."/>
            <person name="Zhou S."/>
            <person name="Allen A.E."/>
            <person name="Apt K.E."/>
            <person name="Bechner M."/>
            <person name="Brzezinski M.A."/>
            <person name="Chaal B.K."/>
            <person name="Chiovitti A."/>
            <person name="Davis A.K."/>
            <person name="Demarest M.S."/>
            <person name="Detter J.C."/>
            <person name="Glavina T."/>
            <person name="Goodstein D."/>
            <person name="Hadi M.Z."/>
            <person name="Hellsten U."/>
            <person name="Hildebrand M."/>
            <person name="Jenkins B.D."/>
            <person name="Jurka J."/>
            <person name="Kapitonov V.V."/>
            <person name="Kroger N."/>
            <person name="Lau W.W."/>
            <person name="Lane T.W."/>
            <person name="Larimer F.W."/>
            <person name="Lippmeier J.C."/>
            <person name="Lucas S."/>
            <person name="Medina M."/>
            <person name="Montsant A."/>
            <person name="Obornik M."/>
            <person name="Parker M.S."/>
            <person name="Palenik B."/>
            <person name="Pazour G.J."/>
            <person name="Richardson P.M."/>
            <person name="Rynearson T.A."/>
            <person name="Saito M.A."/>
            <person name="Schwartz D.C."/>
            <person name="Thamatrakoln K."/>
            <person name="Valentin K."/>
            <person name="Vardi A."/>
            <person name="Wilkerson F.P."/>
            <person name="Rokhsar D.S."/>
        </authorList>
    </citation>
    <scope>NUCLEOTIDE SEQUENCE [LARGE SCALE GENOMIC DNA]</scope>
    <source>
        <strain evidence="1 2">CCMP1335</strain>
    </source>
</reference>
<proteinExistence type="predicted"/>
<protein>
    <submittedName>
        <fullName evidence="1">Uncharacterized protein</fullName>
    </submittedName>
</protein>
<dbReference type="EMBL" id="CM000638">
    <property type="protein sequence ID" value="EED96158.1"/>
    <property type="molecule type" value="Genomic_DNA"/>
</dbReference>
<dbReference type="PaxDb" id="35128-Thaps2042"/>
<dbReference type="AlphaFoldDB" id="B8BSN3"/>
<dbReference type="Proteomes" id="UP000001449">
    <property type="component" value="Chromosome 1"/>
</dbReference>
<organism evidence="1 2">
    <name type="scientific">Thalassiosira pseudonana</name>
    <name type="common">Marine diatom</name>
    <name type="synonym">Cyclotella nana</name>
    <dbReference type="NCBI Taxonomy" id="35128"/>
    <lineage>
        <taxon>Eukaryota</taxon>
        <taxon>Sar</taxon>
        <taxon>Stramenopiles</taxon>
        <taxon>Ochrophyta</taxon>
        <taxon>Bacillariophyta</taxon>
        <taxon>Coscinodiscophyceae</taxon>
        <taxon>Thalassiosirophycidae</taxon>
        <taxon>Thalassiosirales</taxon>
        <taxon>Thalassiosiraceae</taxon>
        <taxon>Thalassiosira</taxon>
    </lineage>
</organism>
<reference evidence="1 2" key="2">
    <citation type="journal article" date="2008" name="Nature">
        <title>The Phaeodactylum genome reveals the evolutionary history of diatom genomes.</title>
        <authorList>
            <person name="Bowler C."/>
            <person name="Allen A.E."/>
            <person name="Badger J.H."/>
            <person name="Grimwood J."/>
            <person name="Jabbari K."/>
            <person name="Kuo A."/>
            <person name="Maheswari U."/>
            <person name="Martens C."/>
            <person name="Maumus F."/>
            <person name="Otillar R.P."/>
            <person name="Rayko E."/>
            <person name="Salamov A."/>
            <person name="Vandepoele K."/>
            <person name="Beszteri B."/>
            <person name="Gruber A."/>
            <person name="Heijde M."/>
            <person name="Katinka M."/>
            <person name="Mock T."/>
            <person name="Valentin K."/>
            <person name="Verret F."/>
            <person name="Berges J.A."/>
            <person name="Brownlee C."/>
            <person name="Cadoret J.P."/>
            <person name="Chiovitti A."/>
            <person name="Choi C.J."/>
            <person name="Coesel S."/>
            <person name="De Martino A."/>
            <person name="Detter J.C."/>
            <person name="Durkin C."/>
            <person name="Falciatore A."/>
            <person name="Fournet J."/>
            <person name="Haruta M."/>
            <person name="Huysman M.J."/>
            <person name="Jenkins B.D."/>
            <person name="Jiroutova K."/>
            <person name="Jorgensen R.E."/>
            <person name="Joubert Y."/>
            <person name="Kaplan A."/>
            <person name="Kroger N."/>
            <person name="Kroth P.G."/>
            <person name="La Roche J."/>
            <person name="Lindquist E."/>
            <person name="Lommer M."/>
            <person name="Martin-Jezequel V."/>
            <person name="Lopez P.J."/>
            <person name="Lucas S."/>
            <person name="Mangogna M."/>
            <person name="McGinnis K."/>
            <person name="Medlin L.K."/>
            <person name="Montsant A."/>
            <person name="Oudot-Le Secq M.P."/>
            <person name="Napoli C."/>
            <person name="Obornik M."/>
            <person name="Parker M.S."/>
            <person name="Petit J.L."/>
            <person name="Porcel B.M."/>
            <person name="Poulsen N."/>
            <person name="Robison M."/>
            <person name="Rychlewski L."/>
            <person name="Rynearson T.A."/>
            <person name="Schmutz J."/>
            <person name="Shapiro H."/>
            <person name="Siaut M."/>
            <person name="Stanley M."/>
            <person name="Sussman M.R."/>
            <person name="Taylor A.R."/>
            <person name="Vardi A."/>
            <person name="von Dassow P."/>
            <person name="Vyverman W."/>
            <person name="Willis A."/>
            <person name="Wyrwicz L.S."/>
            <person name="Rokhsar D.S."/>
            <person name="Weissenbach J."/>
            <person name="Armbrust E.V."/>
            <person name="Green B.R."/>
            <person name="Van de Peer Y."/>
            <person name="Grigoriev I.V."/>
        </authorList>
    </citation>
    <scope>NUCLEOTIDE SEQUENCE [LARGE SCALE GENOMIC DNA]</scope>
    <source>
        <strain evidence="1 2">CCMP1335</strain>
    </source>
</reference>
<accession>B8BSN3</accession>
<dbReference type="HOGENOM" id="CLU_1735150_0_0_1"/>
<dbReference type="GeneID" id="7447626"/>
<keyword evidence="2" id="KW-1185">Reference proteome</keyword>
<dbReference type="KEGG" id="tps:THAPSDRAFT_2042"/>
<sequence>MSSPRPAKRVRFSENSLLILTESTFRNDFDESWYNRLELRQFKRDVKEATLAFRDVYSPSELDSIAYASANLTNTKAEEVRGLEQLISTNFLKLSIQKRRLATLHVLHEQAMQKEWGATPATDARRIAQVYHKYTEFSRAWSTQIATTRAA</sequence>
<dbReference type="RefSeq" id="XP_002286517.1">
    <property type="nucleotide sequence ID" value="XM_002286481.1"/>
</dbReference>
<gene>
    <name evidence="1" type="ORF">THAPSDRAFT_2042</name>
</gene>
<evidence type="ECO:0000313" key="2">
    <source>
        <dbReference type="Proteomes" id="UP000001449"/>
    </source>
</evidence>
<name>B8BSN3_THAPS</name>
<dbReference type="InParanoid" id="B8BSN3"/>